<keyword evidence="11" id="KW-1185">Reference proteome</keyword>
<evidence type="ECO:0000256" key="5">
    <source>
        <dbReference type="ARBA" id="ARBA00023049"/>
    </source>
</evidence>
<organism evidence="10 11">
    <name type="scientific">Splendidivirga corallicola</name>
    <dbReference type="NCBI Taxonomy" id="3051826"/>
    <lineage>
        <taxon>Bacteria</taxon>
        <taxon>Pseudomonadati</taxon>
        <taxon>Bacteroidota</taxon>
        <taxon>Cytophagia</taxon>
        <taxon>Cytophagales</taxon>
        <taxon>Splendidivirgaceae</taxon>
        <taxon>Splendidivirga</taxon>
    </lineage>
</organism>
<evidence type="ECO:0000256" key="2">
    <source>
        <dbReference type="ARBA" id="ARBA00022723"/>
    </source>
</evidence>
<keyword evidence="7" id="KW-1133">Transmembrane helix</keyword>
<gene>
    <name evidence="10" type="ORF">QQ008_03960</name>
</gene>
<feature type="transmembrane region" description="Helical" evidence="7">
    <location>
        <begin position="62"/>
        <end position="86"/>
    </location>
</feature>
<dbReference type="Pfam" id="PF01435">
    <property type="entry name" value="Peptidase_M48"/>
    <property type="match status" value="1"/>
</dbReference>
<dbReference type="InterPro" id="IPR032456">
    <property type="entry name" value="Peptidase_M48_N"/>
</dbReference>
<feature type="transmembrane region" description="Helical" evidence="7">
    <location>
        <begin position="286"/>
        <end position="308"/>
    </location>
</feature>
<keyword evidence="7" id="KW-0812">Transmembrane</keyword>
<feature type="transmembrane region" description="Helical" evidence="7">
    <location>
        <begin position="174"/>
        <end position="193"/>
    </location>
</feature>
<sequence>MDASVILTIIIVIISADFLLDRVLDYLNLSNQKNELPNTLKGIYDEEKYLKSLAYNRAQTKFSFITSAFSFALAFFMLYGGGFGILDSWLRPFFQDPIILALAFFAVLFFASDIITIPFQWYSTFVLEEKFEFNKTKPKTFVLDKIKGYVLTLVLGGGILWILLYLINMLDANFWIYFWIVISAVILLTNMFYTTLIVPLFNKLTPLEDGELKEAIKAYSQKINFPVHNIFVIDGSKRSSKANAFFSGIGKKKKIVLYDTLIKNHSVEELVAVLAHEVGHYKKKHIIFGFIFSVLQIGVMLFIMSFMIFNQELSLALNGTQTAIHLNLIAFAILYSPISKVTGLLMNILSRKNEFEADAFATTTFNGQALQIALKKLSVNNLSNLLPHSLYVFFNYSHPPLLQRLEAIEIIQNQAK</sequence>
<evidence type="ECO:0000256" key="4">
    <source>
        <dbReference type="ARBA" id="ARBA00022833"/>
    </source>
</evidence>
<keyword evidence="4 6" id="KW-0862">Zinc</keyword>
<feature type="domain" description="CAAX prenyl protease 1 N-terminal" evidence="9">
    <location>
        <begin position="26"/>
        <end position="203"/>
    </location>
</feature>
<keyword evidence="2" id="KW-0479">Metal-binding</keyword>
<dbReference type="InterPro" id="IPR001915">
    <property type="entry name" value="Peptidase_M48"/>
</dbReference>
<reference evidence="10" key="1">
    <citation type="submission" date="2023-06" db="EMBL/GenBank/DDBJ databases">
        <title>Genomic of Parafulvivirga corallium.</title>
        <authorList>
            <person name="Wang G."/>
        </authorList>
    </citation>
    <scope>NUCLEOTIDE SEQUENCE</scope>
    <source>
        <strain evidence="10">BMA10</strain>
    </source>
</reference>
<feature type="domain" description="Peptidase M48" evidence="8">
    <location>
        <begin position="206"/>
        <end position="409"/>
    </location>
</feature>
<keyword evidence="5 6" id="KW-0482">Metalloprotease</keyword>
<dbReference type="PANTHER" id="PTHR10120">
    <property type="entry name" value="CAAX PRENYL PROTEASE 1"/>
    <property type="match status" value="1"/>
</dbReference>
<comment type="caution">
    <text evidence="10">The sequence shown here is derived from an EMBL/GenBank/DDBJ whole genome shotgun (WGS) entry which is preliminary data.</text>
</comment>
<evidence type="ECO:0000313" key="11">
    <source>
        <dbReference type="Proteomes" id="UP001172082"/>
    </source>
</evidence>
<dbReference type="InterPro" id="IPR027057">
    <property type="entry name" value="CAXX_Prtase_1"/>
</dbReference>
<dbReference type="Gene3D" id="3.30.2010.10">
    <property type="entry name" value="Metalloproteases ('zincins'), catalytic domain"/>
    <property type="match status" value="1"/>
</dbReference>
<evidence type="ECO:0000256" key="3">
    <source>
        <dbReference type="ARBA" id="ARBA00022801"/>
    </source>
</evidence>
<feature type="transmembrane region" description="Helical" evidence="7">
    <location>
        <begin position="6"/>
        <end position="24"/>
    </location>
</feature>
<evidence type="ECO:0000256" key="6">
    <source>
        <dbReference type="RuleBase" id="RU003983"/>
    </source>
</evidence>
<evidence type="ECO:0000256" key="1">
    <source>
        <dbReference type="ARBA" id="ARBA00022670"/>
    </source>
</evidence>
<evidence type="ECO:0000259" key="9">
    <source>
        <dbReference type="Pfam" id="PF16491"/>
    </source>
</evidence>
<comment type="similarity">
    <text evidence="6">Belongs to the peptidase M48 family.</text>
</comment>
<name>A0ABT8KIE8_9BACT</name>
<proteinExistence type="inferred from homology"/>
<accession>A0ABT8KIE8</accession>
<keyword evidence="3 6" id="KW-0378">Hydrolase</keyword>
<feature type="transmembrane region" description="Helical" evidence="7">
    <location>
        <begin position="98"/>
        <end position="127"/>
    </location>
</feature>
<comment type="cofactor">
    <cofactor evidence="6">
        <name>Zn(2+)</name>
        <dbReference type="ChEBI" id="CHEBI:29105"/>
    </cofactor>
    <text evidence="6">Binds 1 zinc ion per subunit.</text>
</comment>
<dbReference type="RefSeq" id="WP_346750518.1">
    <property type="nucleotide sequence ID" value="NZ_JAUJEA010000001.1"/>
</dbReference>
<dbReference type="CDD" id="cd07343">
    <property type="entry name" value="M48A_Zmpste24p_like"/>
    <property type="match status" value="1"/>
</dbReference>
<feature type="transmembrane region" description="Helical" evidence="7">
    <location>
        <begin position="148"/>
        <end position="168"/>
    </location>
</feature>
<dbReference type="Pfam" id="PF16491">
    <property type="entry name" value="Peptidase_M48_N"/>
    <property type="match status" value="1"/>
</dbReference>
<dbReference type="Proteomes" id="UP001172082">
    <property type="component" value="Unassembled WGS sequence"/>
</dbReference>
<evidence type="ECO:0000256" key="7">
    <source>
        <dbReference type="SAM" id="Phobius"/>
    </source>
</evidence>
<evidence type="ECO:0000313" key="10">
    <source>
        <dbReference type="EMBL" id="MDN5200495.1"/>
    </source>
</evidence>
<evidence type="ECO:0000259" key="8">
    <source>
        <dbReference type="Pfam" id="PF01435"/>
    </source>
</evidence>
<keyword evidence="1 6" id="KW-0645">Protease</keyword>
<protein>
    <submittedName>
        <fullName evidence="10">M48 family metallopeptidase</fullName>
    </submittedName>
</protein>
<keyword evidence="7" id="KW-0472">Membrane</keyword>
<feature type="transmembrane region" description="Helical" evidence="7">
    <location>
        <begin position="328"/>
        <end position="349"/>
    </location>
</feature>
<dbReference type="EMBL" id="JAUJEA010000001">
    <property type="protein sequence ID" value="MDN5200495.1"/>
    <property type="molecule type" value="Genomic_DNA"/>
</dbReference>